<name>A0ACB6RKI9_9PLEO</name>
<dbReference type="EMBL" id="MU006746">
    <property type="protein sequence ID" value="KAF2622217.1"/>
    <property type="molecule type" value="Genomic_DNA"/>
</dbReference>
<evidence type="ECO:0000313" key="1">
    <source>
        <dbReference type="EMBL" id="KAF2622217.1"/>
    </source>
</evidence>
<reference evidence="1" key="1">
    <citation type="journal article" date="2020" name="Stud. Mycol.">
        <title>101 Dothideomycetes genomes: a test case for predicting lifestyles and emergence of pathogens.</title>
        <authorList>
            <person name="Haridas S."/>
            <person name="Albert R."/>
            <person name="Binder M."/>
            <person name="Bloem J."/>
            <person name="Labutti K."/>
            <person name="Salamov A."/>
            <person name="Andreopoulos B."/>
            <person name="Baker S."/>
            <person name="Barry K."/>
            <person name="Bills G."/>
            <person name="Bluhm B."/>
            <person name="Cannon C."/>
            <person name="Castanera R."/>
            <person name="Culley D."/>
            <person name="Daum C."/>
            <person name="Ezra D."/>
            <person name="Gonzalez J."/>
            <person name="Henrissat B."/>
            <person name="Kuo A."/>
            <person name="Liang C."/>
            <person name="Lipzen A."/>
            <person name="Lutzoni F."/>
            <person name="Magnuson J."/>
            <person name="Mondo S."/>
            <person name="Nolan M."/>
            <person name="Ohm R."/>
            <person name="Pangilinan J."/>
            <person name="Park H.-J."/>
            <person name="Ramirez L."/>
            <person name="Alfaro M."/>
            <person name="Sun H."/>
            <person name="Tritt A."/>
            <person name="Yoshinaga Y."/>
            <person name="Zwiers L.-H."/>
            <person name="Turgeon B."/>
            <person name="Goodwin S."/>
            <person name="Spatafora J."/>
            <person name="Crous P."/>
            <person name="Grigoriev I."/>
        </authorList>
    </citation>
    <scope>NUCLEOTIDE SEQUENCE</scope>
    <source>
        <strain evidence="1">CBS 525.71</strain>
    </source>
</reference>
<sequence>MAPPKRMSDILASSSIDTRITSTSIPTAVPYSSEGPTLPIIGATSEHSTKVPGNGKKRKRTTSDESAKPNKAAAVEGKEQSTREGVMTNHPSLYEPWVLLEGKEGKAIEARGTENVVPIVYSRNQNVKSGITKLLRYLDLQTNDKGGDLPAALKSDEGIIAVSAQGEGTVKLVGIVDMVRRIAGKETQKKGSGANQAEEGEKWYMYTVLSSVVVPRKRSTESGAQNDADEAQEENEGDVDVMDVDRGDGAVKETVKSSKGEGEMRKVAVLTVWMTRKRISVFRDAFGEQEFVVHKTES</sequence>
<dbReference type="Proteomes" id="UP000799754">
    <property type="component" value="Unassembled WGS sequence"/>
</dbReference>
<keyword evidence="2" id="KW-1185">Reference proteome</keyword>
<protein>
    <submittedName>
        <fullName evidence="1">Uncharacterized protein</fullName>
    </submittedName>
</protein>
<gene>
    <name evidence="1" type="ORF">BU25DRAFT_213073</name>
</gene>
<comment type="caution">
    <text evidence="1">The sequence shown here is derived from an EMBL/GenBank/DDBJ whole genome shotgun (WGS) entry which is preliminary data.</text>
</comment>
<accession>A0ACB6RKI9</accession>
<proteinExistence type="predicted"/>
<evidence type="ECO:0000313" key="2">
    <source>
        <dbReference type="Proteomes" id="UP000799754"/>
    </source>
</evidence>
<organism evidence="1 2">
    <name type="scientific">Macroventuria anomochaeta</name>
    <dbReference type="NCBI Taxonomy" id="301207"/>
    <lineage>
        <taxon>Eukaryota</taxon>
        <taxon>Fungi</taxon>
        <taxon>Dikarya</taxon>
        <taxon>Ascomycota</taxon>
        <taxon>Pezizomycotina</taxon>
        <taxon>Dothideomycetes</taxon>
        <taxon>Pleosporomycetidae</taxon>
        <taxon>Pleosporales</taxon>
        <taxon>Pleosporineae</taxon>
        <taxon>Didymellaceae</taxon>
        <taxon>Macroventuria</taxon>
    </lineage>
</organism>